<evidence type="ECO:0000256" key="4">
    <source>
        <dbReference type="ARBA" id="ARBA00022496"/>
    </source>
</evidence>
<evidence type="ECO:0000256" key="12">
    <source>
        <dbReference type="PROSITE-ProRule" id="PRU01360"/>
    </source>
</evidence>
<organism evidence="18 19">
    <name type="scientific">Sphingomonas colocasiae</name>
    <dbReference type="NCBI Taxonomy" id="1848973"/>
    <lineage>
        <taxon>Bacteria</taxon>
        <taxon>Pseudomonadati</taxon>
        <taxon>Pseudomonadota</taxon>
        <taxon>Alphaproteobacteria</taxon>
        <taxon>Sphingomonadales</taxon>
        <taxon>Sphingomonadaceae</taxon>
        <taxon>Sphingomonas</taxon>
    </lineage>
</organism>
<keyword evidence="4" id="KW-0410">Iron transport</keyword>
<feature type="compositionally biased region" description="Low complexity" evidence="14">
    <location>
        <begin position="28"/>
        <end position="39"/>
    </location>
</feature>
<feature type="domain" description="TonB-dependent receptor-like beta-barrel" evidence="16">
    <location>
        <begin position="315"/>
        <end position="787"/>
    </location>
</feature>
<evidence type="ECO:0000256" key="6">
    <source>
        <dbReference type="ARBA" id="ARBA00022729"/>
    </source>
</evidence>
<evidence type="ECO:0000256" key="10">
    <source>
        <dbReference type="ARBA" id="ARBA00023136"/>
    </source>
</evidence>
<evidence type="ECO:0000256" key="5">
    <source>
        <dbReference type="ARBA" id="ARBA00022692"/>
    </source>
</evidence>
<comment type="similarity">
    <text evidence="12 13">Belongs to the TonB-dependent receptor family.</text>
</comment>
<keyword evidence="7" id="KW-0408">Iron</keyword>
<dbReference type="PROSITE" id="PS52016">
    <property type="entry name" value="TONB_DEPENDENT_REC_3"/>
    <property type="match status" value="1"/>
</dbReference>
<keyword evidence="10 12" id="KW-0472">Membrane</keyword>
<dbReference type="Pfam" id="PF07715">
    <property type="entry name" value="Plug"/>
    <property type="match status" value="1"/>
</dbReference>
<dbReference type="InterPro" id="IPR037066">
    <property type="entry name" value="Plug_dom_sf"/>
</dbReference>
<evidence type="ECO:0000256" key="8">
    <source>
        <dbReference type="ARBA" id="ARBA00023065"/>
    </source>
</evidence>
<evidence type="ECO:0000259" key="16">
    <source>
        <dbReference type="Pfam" id="PF00593"/>
    </source>
</evidence>
<dbReference type="InterPro" id="IPR000531">
    <property type="entry name" value="Beta-barrel_TonB"/>
</dbReference>
<name>A0ABS7PL71_9SPHN</name>
<evidence type="ECO:0000256" key="7">
    <source>
        <dbReference type="ARBA" id="ARBA00023004"/>
    </source>
</evidence>
<evidence type="ECO:0000313" key="19">
    <source>
        <dbReference type="Proteomes" id="UP000706039"/>
    </source>
</evidence>
<evidence type="ECO:0000256" key="2">
    <source>
        <dbReference type="ARBA" id="ARBA00022448"/>
    </source>
</evidence>
<keyword evidence="2 12" id="KW-0813">Transport</keyword>
<dbReference type="InterPro" id="IPR012910">
    <property type="entry name" value="Plug_dom"/>
</dbReference>
<dbReference type="Gene3D" id="2.40.170.20">
    <property type="entry name" value="TonB-dependent receptor, beta-barrel domain"/>
    <property type="match status" value="1"/>
</dbReference>
<dbReference type="SUPFAM" id="SSF56935">
    <property type="entry name" value="Porins"/>
    <property type="match status" value="1"/>
</dbReference>
<feature type="domain" description="TonB-dependent receptor plug" evidence="17">
    <location>
        <begin position="65"/>
        <end position="173"/>
    </location>
</feature>
<evidence type="ECO:0000256" key="13">
    <source>
        <dbReference type="RuleBase" id="RU003357"/>
    </source>
</evidence>
<feature type="chain" id="PRO_5047134225" evidence="15">
    <location>
        <begin position="21"/>
        <end position="826"/>
    </location>
</feature>
<dbReference type="Proteomes" id="UP000706039">
    <property type="component" value="Unassembled WGS sequence"/>
</dbReference>
<keyword evidence="8" id="KW-0406">Ion transport</keyword>
<reference evidence="18 19" key="1">
    <citation type="submission" date="2021-08" db="EMBL/GenBank/DDBJ databases">
        <authorList>
            <person name="Tuo L."/>
        </authorList>
    </citation>
    <scope>NUCLEOTIDE SEQUENCE [LARGE SCALE GENOMIC DNA]</scope>
    <source>
        <strain evidence="18 19">JCM 31229</strain>
    </source>
</reference>
<feature type="signal peptide" evidence="15">
    <location>
        <begin position="1"/>
        <end position="20"/>
    </location>
</feature>
<comment type="caution">
    <text evidence="18">The sequence shown here is derived from an EMBL/GenBank/DDBJ whole genome shotgun (WGS) entry which is preliminary data.</text>
</comment>
<dbReference type="InterPro" id="IPR036942">
    <property type="entry name" value="Beta-barrel_TonB_sf"/>
</dbReference>
<keyword evidence="6 15" id="KW-0732">Signal</keyword>
<dbReference type="EMBL" id="JAINVV010000003">
    <property type="protein sequence ID" value="MBY8821475.1"/>
    <property type="molecule type" value="Genomic_DNA"/>
</dbReference>
<keyword evidence="5 12" id="KW-0812">Transmembrane</keyword>
<evidence type="ECO:0000256" key="1">
    <source>
        <dbReference type="ARBA" id="ARBA00004571"/>
    </source>
</evidence>
<keyword evidence="3 12" id="KW-1134">Transmembrane beta strand</keyword>
<gene>
    <name evidence="18" type="ORF">K7G82_04175</name>
</gene>
<feature type="region of interest" description="Disordered" evidence="14">
    <location>
        <begin position="23"/>
        <end position="47"/>
    </location>
</feature>
<evidence type="ECO:0000313" key="18">
    <source>
        <dbReference type="EMBL" id="MBY8821475.1"/>
    </source>
</evidence>
<dbReference type="PANTHER" id="PTHR32552">
    <property type="entry name" value="FERRICHROME IRON RECEPTOR-RELATED"/>
    <property type="match status" value="1"/>
</dbReference>
<sequence length="826" mass="88532">MRTVLLASAASVLMTAPAYAEDDGAAGAGQSQQAASTDDQGGDDSAANDIVVTGTARSNGLRRLDAGFSITTVTAEDLQRITPLSTADVLKTVPGTYIESSGGVAGLRVGVRGFPMNGGGQFSTVQLDGTTLFPPNTLGFIESFSLFRVDDTVERTEVLRGGPSPIFSNGQPGITLNFIQKKGKDVPEGSARVTVGAEGLYRFDGFLGGKIGEGWYATVGGFYRVSDGLRDTQFRADDGGQISATLTHRFADGEVTVWARRVKDSNVFFSGAPLLSSASGKLSVYPFFDQRKDALAGEDTRLLTFQVTPGATPGTINRDFSDGRTIKLTQFGGSFDFTPGDWRISNKIGYLTGTADTRAIFTSAVPTTLSAYIAGRVTAINATPGIVATAGLATSGTARFTSTGAAITDGSQPVIVAGFWSIDKHVETFTNDLRISRTFGQHNFTIGSYFATHSISDLWYQGNNALLAFEPNARRIDVALDNGAQITQNGFTGYATNNFSDSFDGTNIAGFIADEWEVSDALRVDAGVRVEHYKTSGSVGLASNVNLDNNLLTVYNNAVSVLTGQTRAYEYSKTQFSYTAGANYYITPRLTTFVRINSGFRFPTFDEIYGGFRTVQKVKQYELGFKTAQRFLDASLTLFRNDFEGQTYSQQVVNPTTGAITTVIAVAGSRTWGAELEGALRPTRNLAINFNATAFRARFRDIDAGVANGVQNGYRVPRQPSFQARIGPSYMIPFDGGDLTLFGAYTHVGARFSDIQNLQKLPAYDTIDLGAALKVDPFELQVTVNNLTNTLALTEGNARIIGTTGGSVIARSNFGRSFQATAVYRF</sequence>
<keyword evidence="11 12" id="KW-0998">Cell outer membrane</keyword>
<evidence type="ECO:0000256" key="9">
    <source>
        <dbReference type="ARBA" id="ARBA00023077"/>
    </source>
</evidence>
<evidence type="ECO:0000256" key="3">
    <source>
        <dbReference type="ARBA" id="ARBA00022452"/>
    </source>
</evidence>
<comment type="subcellular location">
    <subcellularLocation>
        <location evidence="1 12">Cell outer membrane</location>
        <topology evidence="1 12">Multi-pass membrane protein</topology>
    </subcellularLocation>
</comment>
<dbReference type="PANTHER" id="PTHR32552:SF89">
    <property type="entry name" value="CATECHOLATE SIDEROPHORE RECEPTOR FIU"/>
    <property type="match status" value="1"/>
</dbReference>
<dbReference type="RefSeq" id="WP_222988592.1">
    <property type="nucleotide sequence ID" value="NZ_JAINVV010000003.1"/>
</dbReference>
<dbReference type="InterPro" id="IPR039426">
    <property type="entry name" value="TonB-dep_rcpt-like"/>
</dbReference>
<accession>A0ABS7PL71</accession>
<proteinExistence type="inferred from homology"/>
<keyword evidence="9 13" id="KW-0798">TonB box</keyword>
<keyword evidence="18" id="KW-0675">Receptor</keyword>
<evidence type="ECO:0000259" key="17">
    <source>
        <dbReference type="Pfam" id="PF07715"/>
    </source>
</evidence>
<evidence type="ECO:0000256" key="15">
    <source>
        <dbReference type="SAM" id="SignalP"/>
    </source>
</evidence>
<evidence type="ECO:0000256" key="14">
    <source>
        <dbReference type="SAM" id="MobiDB-lite"/>
    </source>
</evidence>
<dbReference type="Pfam" id="PF00593">
    <property type="entry name" value="TonB_dep_Rec_b-barrel"/>
    <property type="match status" value="1"/>
</dbReference>
<keyword evidence="19" id="KW-1185">Reference proteome</keyword>
<evidence type="ECO:0000256" key="11">
    <source>
        <dbReference type="ARBA" id="ARBA00023237"/>
    </source>
</evidence>
<dbReference type="Gene3D" id="2.170.130.10">
    <property type="entry name" value="TonB-dependent receptor, plug domain"/>
    <property type="match status" value="1"/>
</dbReference>
<protein>
    <submittedName>
        <fullName evidence="18">TonB-dependent receptor</fullName>
    </submittedName>
</protein>